<dbReference type="AlphaFoldDB" id="A0A815ZLU1"/>
<reference evidence="2" key="1">
    <citation type="submission" date="2021-02" db="EMBL/GenBank/DDBJ databases">
        <authorList>
            <person name="Nowell W R."/>
        </authorList>
    </citation>
    <scope>NUCLEOTIDE SEQUENCE</scope>
</reference>
<evidence type="ECO:0000313" key="4">
    <source>
        <dbReference type="Proteomes" id="UP000663834"/>
    </source>
</evidence>
<protein>
    <submittedName>
        <fullName evidence="2">Uncharacterized protein</fullName>
    </submittedName>
</protein>
<comment type="caution">
    <text evidence="2">The sequence shown here is derived from an EMBL/GenBank/DDBJ whole genome shotgun (WGS) entry which is preliminary data.</text>
</comment>
<keyword evidence="1" id="KW-0175">Coiled coil</keyword>
<dbReference type="EMBL" id="CAJNRE010001394">
    <property type="protein sequence ID" value="CAF1941860.1"/>
    <property type="molecule type" value="Genomic_DNA"/>
</dbReference>
<evidence type="ECO:0000256" key="1">
    <source>
        <dbReference type="SAM" id="Coils"/>
    </source>
</evidence>
<evidence type="ECO:0000313" key="3">
    <source>
        <dbReference type="EMBL" id="CAF1941860.1"/>
    </source>
</evidence>
<accession>A0A815ZLU1</accession>
<dbReference type="Gene3D" id="1.20.5.490">
    <property type="entry name" value="Single helix bin"/>
    <property type="match status" value="1"/>
</dbReference>
<dbReference type="OrthoDB" id="6130192at2759"/>
<feature type="coiled-coil region" evidence="1">
    <location>
        <begin position="38"/>
        <end position="72"/>
    </location>
</feature>
<name>A0A815ZLU1_9BILA</name>
<sequence length="99" mass="11929">MWPSELINYSSINFMVRYLYKMLTRIWYRHQKDLDECIIDLEIIINNQEHEMNELRSQLDKYQSVNESQRNANEHHRSGVPSPLSMLLCSLIIWEKVTS</sequence>
<dbReference type="Proteomes" id="UP000663834">
    <property type="component" value="Unassembled WGS sequence"/>
</dbReference>
<proteinExistence type="predicted"/>
<dbReference type="Proteomes" id="UP000663824">
    <property type="component" value="Unassembled WGS sequence"/>
</dbReference>
<dbReference type="EMBL" id="CAJNOW010010657">
    <property type="protein sequence ID" value="CAF1583909.1"/>
    <property type="molecule type" value="Genomic_DNA"/>
</dbReference>
<gene>
    <name evidence="2" type="ORF">KQP761_LOCUS20439</name>
    <name evidence="3" type="ORF">MBJ925_LOCUS5427</name>
</gene>
<evidence type="ECO:0000313" key="2">
    <source>
        <dbReference type="EMBL" id="CAF1583909.1"/>
    </source>
</evidence>
<organism evidence="2 4">
    <name type="scientific">Rotaria magnacalcarata</name>
    <dbReference type="NCBI Taxonomy" id="392030"/>
    <lineage>
        <taxon>Eukaryota</taxon>
        <taxon>Metazoa</taxon>
        <taxon>Spiralia</taxon>
        <taxon>Gnathifera</taxon>
        <taxon>Rotifera</taxon>
        <taxon>Eurotatoria</taxon>
        <taxon>Bdelloidea</taxon>
        <taxon>Philodinida</taxon>
        <taxon>Philodinidae</taxon>
        <taxon>Rotaria</taxon>
    </lineage>
</organism>